<evidence type="ECO:0000256" key="1">
    <source>
        <dbReference type="SAM" id="MobiDB-lite"/>
    </source>
</evidence>
<proteinExistence type="predicted"/>
<evidence type="ECO:0000313" key="2">
    <source>
        <dbReference type="EMBL" id="MBP5858455.1"/>
    </source>
</evidence>
<keyword evidence="3" id="KW-1185">Reference proteome</keyword>
<feature type="compositionally biased region" description="Basic and acidic residues" evidence="1">
    <location>
        <begin position="58"/>
        <end position="68"/>
    </location>
</feature>
<name>A0A8J7S1C3_9PROT</name>
<accession>A0A8J7S1C3</accession>
<protein>
    <submittedName>
        <fullName evidence="2">Uncharacterized protein</fullName>
    </submittedName>
</protein>
<feature type="region of interest" description="Disordered" evidence="1">
    <location>
        <begin position="57"/>
        <end position="102"/>
    </location>
</feature>
<comment type="caution">
    <text evidence="2">The sequence shown here is derived from an EMBL/GenBank/DDBJ whole genome shotgun (WGS) entry which is preliminary data.</text>
</comment>
<organism evidence="2 3">
    <name type="scientific">Marivibrio halodurans</name>
    <dbReference type="NCBI Taxonomy" id="2039722"/>
    <lineage>
        <taxon>Bacteria</taxon>
        <taxon>Pseudomonadati</taxon>
        <taxon>Pseudomonadota</taxon>
        <taxon>Alphaproteobacteria</taxon>
        <taxon>Rhodospirillales</taxon>
        <taxon>Rhodospirillaceae</taxon>
        <taxon>Marivibrio</taxon>
    </lineage>
</organism>
<evidence type="ECO:0000313" key="3">
    <source>
        <dbReference type="Proteomes" id="UP000672602"/>
    </source>
</evidence>
<gene>
    <name evidence="2" type="ORF">KAJ83_15650</name>
</gene>
<dbReference type="EMBL" id="JAGMWN010000008">
    <property type="protein sequence ID" value="MBP5858455.1"/>
    <property type="molecule type" value="Genomic_DNA"/>
</dbReference>
<dbReference type="Proteomes" id="UP000672602">
    <property type="component" value="Unassembled WGS sequence"/>
</dbReference>
<reference evidence="2" key="1">
    <citation type="submission" date="2021-04" db="EMBL/GenBank/DDBJ databases">
        <authorList>
            <person name="Zhang D.-C."/>
        </authorList>
    </citation>
    <scope>NUCLEOTIDE SEQUENCE</scope>
    <source>
        <strain evidence="2">CGMCC 1.15697</strain>
    </source>
</reference>
<dbReference type="RefSeq" id="WP_210683043.1">
    <property type="nucleotide sequence ID" value="NZ_JAGMWN010000008.1"/>
</dbReference>
<sequence>MSQTNAAPRADGVAVLAEGLLVLTRAERLELDAAVTPRVAALMAKAFGPEFYELMRPLTRDDGPDGKPRAAMPDTSLPGATPRVDRDPLAAPHAGRAPDEEALRRMMRDPRYWRDKDPAILDRVSEGFRRLYG</sequence>
<dbReference type="AlphaFoldDB" id="A0A8J7S1C3"/>